<keyword evidence="2" id="KW-0813">Transport</keyword>
<feature type="domain" description="Tripartite ATP-independent periplasmic transporters DctQ component" evidence="10">
    <location>
        <begin position="26"/>
        <end position="153"/>
    </location>
</feature>
<feature type="transmembrane region" description="Helical" evidence="9">
    <location>
        <begin position="12"/>
        <end position="36"/>
    </location>
</feature>
<evidence type="ECO:0000256" key="8">
    <source>
        <dbReference type="ARBA" id="ARBA00038436"/>
    </source>
</evidence>
<dbReference type="GO" id="GO:0005886">
    <property type="term" value="C:plasma membrane"/>
    <property type="evidence" value="ECO:0007669"/>
    <property type="project" value="UniProtKB-SubCell"/>
</dbReference>
<sequence length="165" mass="18763">MKIIKKINDAVATLEGALLLTIILLMVFGAFLQVILRYFDLGILWGDIFLRHLVLWVGFIGASLATRDGKHINVDVFARYLKKPLKNYVMAFIDLFSATVSWYLLQAAITFVLEEKEYNSIVFNDVPSWYFQIIIPIGFGLIFIRFIISALTRVVEARRAEGTAA</sequence>
<proteinExistence type="inferred from homology"/>
<dbReference type="Pfam" id="PF04290">
    <property type="entry name" value="DctQ"/>
    <property type="match status" value="1"/>
</dbReference>
<feature type="transmembrane region" description="Helical" evidence="9">
    <location>
        <begin position="87"/>
        <end position="109"/>
    </location>
</feature>
<evidence type="ECO:0000256" key="9">
    <source>
        <dbReference type="SAM" id="Phobius"/>
    </source>
</evidence>
<name>A0A7V1PUT0_CALAY</name>
<dbReference type="InterPro" id="IPR055348">
    <property type="entry name" value="DctQ"/>
</dbReference>
<dbReference type="PANTHER" id="PTHR35011:SF2">
    <property type="entry name" value="2,3-DIKETO-L-GULONATE TRAP TRANSPORTER SMALL PERMEASE PROTEIN YIAM"/>
    <property type="match status" value="1"/>
</dbReference>
<feature type="transmembrane region" description="Helical" evidence="9">
    <location>
        <begin position="129"/>
        <end position="148"/>
    </location>
</feature>
<evidence type="ECO:0000256" key="2">
    <source>
        <dbReference type="ARBA" id="ARBA00022448"/>
    </source>
</evidence>
<keyword evidence="4" id="KW-0997">Cell inner membrane</keyword>
<evidence type="ECO:0000259" key="10">
    <source>
        <dbReference type="Pfam" id="PF04290"/>
    </source>
</evidence>
<evidence type="ECO:0000256" key="1">
    <source>
        <dbReference type="ARBA" id="ARBA00004429"/>
    </source>
</evidence>
<dbReference type="PANTHER" id="PTHR35011">
    <property type="entry name" value="2,3-DIKETO-L-GULONATE TRAP TRANSPORTER SMALL PERMEASE PROTEIN YIAM"/>
    <property type="match status" value="1"/>
</dbReference>
<evidence type="ECO:0000256" key="6">
    <source>
        <dbReference type="ARBA" id="ARBA00022989"/>
    </source>
</evidence>
<protein>
    <submittedName>
        <fullName evidence="11">TRAP transporter small permease</fullName>
    </submittedName>
</protein>
<accession>A0A7V1PUT0</accession>
<keyword evidence="7 9" id="KW-0472">Membrane</keyword>
<evidence type="ECO:0000256" key="7">
    <source>
        <dbReference type="ARBA" id="ARBA00023136"/>
    </source>
</evidence>
<comment type="similarity">
    <text evidence="8">Belongs to the TRAP transporter small permease family.</text>
</comment>
<dbReference type="AlphaFoldDB" id="A0A7V1PUT0"/>
<comment type="subcellular location">
    <subcellularLocation>
        <location evidence="1">Cell inner membrane</location>
        <topology evidence="1">Multi-pass membrane protein</topology>
    </subcellularLocation>
</comment>
<feature type="transmembrane region" description="Helical" evidence="9">
    <location>
        <begin position="48"/>
        <end position="66"/>
    </location>
</feature>
<organism evidence="11">
    <name type="scientific">Caldithrix abyssi</name>
    <dbReference type="NCBI Taxonomy" id="187145"/>
    <lineage>
        <taxon>Bacteria</taxon>
        <taxon>Pseudomonadati</taxon>
        <taxon>Calditrichota</taxon>
        <taxon>Calditrichia</taxon>
        <taxon>Calditrichales</taxon>
        <taxon>Calditrichaceae</taxon>
        <taxon>Caldithrix</taxon>
    </lineage>
</organism>
<dbReference type="EMBL" id="DRLD01000225">
    <property type="protein sequence ID" value="HED10662.1"/>
    <property type="molecule type" value="Genomic_DNA"/>
</dbReference>
<evidence type="ECO:0000256" key="5">
    <source>
        <dbReference type="ARBA" id="ARBA00022692"/>
    </source>
</evidence>
<evidence type="ECO:0000256" key="4">
    <source>
        <dbReference type="ARBA" id="ARBA00022519"/>
    </source>
</evidence>
<keyword evidence="3" id="KW-1003">Cell membrane</keyword>
<dbReference type="Proteomes" id="UP000886005">
    <property type="component" value="Unassembled WGS sequence"/>
</dbReference>
<dbReference type="GO" id="GO:0015740">
    <property type="term" value="P:C4-dicarboxylate transport"/>
    <property type="evidence" value="ECO:0007669"/>
    <property type="project" value="TreeGrafter"/>
</dbReference>
<keyword evidence="6 9" id="KW-1133">Transmembrane helix</keyword>
<dbReference type="GO" id="GO:0022857">
    <property type="term" value="F:transmembrane transporter activity"/>
    <property type="evidence" value="ECO:0007669"/>
    <property type="project" value="TreeGrafter"/>
</dbReference>
<comment type="caution">
    <text evidence="11">The sequence shown here is derived from an EMBL/GenBank/DDBJ whole genome shotgun (WGS) entry which is preliminary data.</text>
</comment>
<evidence type="ECO:0000313" key="11">
    <source>
        <dbReference type="EMBL" id="HED10662.1"/>
    </source>
</evidence>
<reference evidence="11" key="1">
    <citation type="journal article" date="2020" name="mSystems">
        <title>Genome- and Community-Level Interaction Insights into Carbon Utilization and Element Cycling Functions of Hydrothermarchaeota in Hydrothermal Sediment.</title>
        <authorList>
            <person name="Zhou Z."/>
            <person name="Liu Y."/>
            <person name="Xu W."/>
            <person name="Pan J."/>
            <person name="Luo Z.H."/>
            <person name="Li M."/>
        </authorList>
    </citation>
    <scope>NUCLEOTIDE SEQUENCE [LARGE SCALE GENOMIC DNA]</scope>
    <source>
        <strain evidence="11">HyVt-456</strain>
    </source>
</reference>
<dbReference type="InterPro" id="IPR007387">
    <property type="entry name" value="TRAP_DctQ"/>
</dbReference>
<keyword evidence="5 9" id="KW-0812">Transmembrane</keyword>
<gene>
    <name evidence="11" type="ORF">ENJ10_08230</name>
</gene>
<evidence type="ECO:0000256" key="3">
    <source>
        <dbReference type="ARBA" id="ARBA00022475"/>
    </source>
</evidence>